<feature type="transmembrane region" description="Helical" evidence="1">
    <location>
        <begin position="47"/>
        <end position="64"/>
    </location>
</feature>
<evidence type="ECO:0000313" key="2">
    <source>
        <dbReference type="EMBL" id="GIZ50683.1"/>
    </source>
</evidence>
<gene>
    <name evidence="2" type="ORF">NCCP691_06970</name>
</gene>
<dbReference type="EMBL" id="BPMK01000002">
    <property type="protein sequence ID" value="GIZ50683.1"/>
    <property type="molecule type" value="Genomic_DNA"/>
</dbReference>
<evidence type="ECO:0000313" key="3">
    <source>
        <dbReference type="Proteomes" id="UP000887222"/>
    </source>
</evidence>
<sequence>MKEFNRVMTERDARPARAVMLLWLANILLIGGAVMISVLPASASSPVVFAGFLLGHAVLVLHSLRLRDRGLLVLNAALGALDLYALVIRL</sequence>
<protein>
    <submittedName>
        <fullName evidence="2">Uncharacterized protein</fullName>
    </submittedName>
</protein>
<dbReference type="RefSeq" id="WP_220806853.1">
    <property type="nucleotide sequence ID" value="NZ_BPMK01000002.1"/>
</dbReference>
<proteinExistence type="predicted"/>
<keyword evidence="1" id="KW-1133">Transmembrane helix</keyword>
<accession>A0ABQ4Q0R1</accession>
<organism evidence="2 3">
    <name type="scientific">Noviherbaspirillum aridicola</name>
    <dbReference type="NCBI Taxonomy" id="2849687"/>
    <lineage>
        <taxon>Bacteria</taxon>
        <taxon>Pseudomonadati</taxon>
        <taxon>Pseudomonadota</taxon>
        <taxon>Betaproteobacteria</taxon>
        <taxon>Burkholderiales</taxon>
        <taxon>Oxalobacteraceae</taxon>
        <taxon>Noviherbaspirillum</taxon>
    </lineage>
</organism>
<feature type="transmembrane region" description="Helical" evidence="1">
    <location>
        <begin position="71"/>
        <end position="88"/>
    </location>
</feature>
<keyword evidence="1" id="KW-0812">Transmembrane</keyword>
<feature type="transmembrane region" description="Helical" evidence="1">
    <location>
        <begin position="21"/>
        <end position="41"/>
    </location>
</feature>
<reference evidence="2 3" key="1">
    <citation type="journal article" date="2022" name="Int. J. Syst. Evol. Microbiol.">
        <title>Noviherbaspirillum aridicola sp. nov., isolated from an arid soil in Pakistan.</title>
        <authorList>
            <person name="Khan I.U."/>
            <person name="Saqib M."/>
            <person name="Amin A."/>
            <person name="Hussain F."/>
            <person name="Li L."/>
            <person name="Liu Y.H."/>
            <person name="Fang B.Z."/>
            <person name="Ahmed I."/>
            <person name="Li W.J."/>
        </authorList>
    </citation>
    <scope>NUCLEOTIDE SEQUENCE [LARGE SCALE GENOMIC DNA]</scope>
    <source>
        <strain evidence="2 3">NCCP-691</strain>
    </source>
</reference>
<comment type="caution">
    <text evidence="2">The sequence shown here is derived from an EMBL/GenBank/DDBJ whole genome shotgun (WGS) entry which is preliminary data.</text>
</comment>
<keyword evidence="1" id="KW-0472">Membrane</keyword>
<keyword evidence="3" id="KW-1185">Reference proteome</keyword>
<dbReference type="Proteomes" id="UP000887222">
    <property type="component" value="Unassembled WGS sequence"/>
</dbReference>
<evidence type="ECO:0000256" key="1">
    <source>
        <dbReference type="SAM" id="Phobius"/>
    </source>
</evidence>
<name>A0ABQ4Q0R1_9BURK</name>